<keyword evidence="2" id="KW-0193">Cuticle</keyword>
<dbReference type="GO" id="GO:0042302">
    <property type="term" value="F:structural constituent of cuticle"/>
    <property type="evidence" value="ECO:0007669"/>
    <property type="project" value="UniProtKB-KW"/>
</dbReference>
<dbReference type="SMART" id="SM00241">
    <property type="entry name" value="ZP"/>
    <property type="match status" value="1"/>
</dbReference>
<keyword evidence="12" id="KW-1185">Reference proteome</keyword>
<evidence type="ECO:0000256" key="6">
    <source>
        <dbReference type="ARBA" id="ARBA00022989"/>
    </source>
</evidence>
<evidence type="ECO:0000259" key="11">
    <source>
        <dbReference type="PROSITE" id="PS51034"/>
    </source>
</evidence>
<feature type="chain" id="PRO_5024340419" evidence="10">
    <location>
        <begin position="26"/>
        <end position="601"/>
    </location>
</feature>
<accession>A0A5S6Q962</accession>
<dbReference type="InterPro" id="IPR056953">
    <property type="entry name" value="CUT_N"/>
</dbReference>
<dbReference type="GO" id="GO:0005886">
    <property type="term" value="C:plasma membrane"/>
    <property type="evidence" value="ECO:0007669"/>
    <property type="project" value="UniProtKB-SubCell"/>
</dbReference>
<keyword evidence="5 10" id="KW-0732">Signal</keyword>
<evidence type="ECO:0000256" key="5">
    <source>
        <dbReference type="ARBA" id="ARBA00022729"/>
    </source>
</evidence>
<evidence type="ECO:0000256" key="3">
    <source>
        <dbReference type="ARBA" id="ARBA00022475"/>
    </source>
</evidence>
<dbReference type="STRING" id="70415.A0A5S6Q962"/>
<feature type="transmembrane region" description="Helical" evidence="9">
    <location>
        <begin position="567"/>
        <end position="589"/>
    </location>
</feature>
<dbReference type="PANTHER" id="PTHR22907">
    <property type="entry name" value="GH04558P"/>
    <property type="match status" value="1"/>
</dbReference>
<feature type="region of interest" description="Disordered" evidence="8">
    <location>
        <begin position="430"/>
        <end position="518"/>
    </location>
</feature>
<feature type="compositionally biased region" description="Basic and acidic residues" evidence="8">
    <location>
        <begin position="456"/>
        <end position="467"/>
    </location>
</feature>
<dbReference type="WBParaSite" id="TMUE_1000003497.1">
    <property type="protein sequence ID" value="TMUE_1000003497.1"/>
    <property type="gene ID" value="WBGene00289295"/>
</dbReference>
<feature type="signal peptide" evidence="10">
    <location>
        <begin position="1"/>
        <end position="25"/>
    </location>
</feature>
<evidence type="ECO:0000256" key="2">
    <source>
        <dbReference type="ARBA" id="ARBA00022460"/>
    </source>
</evidence>
<reference evidence="13" key="1">
    <citation type="submission" date="2019-12" db="UniProtKB">
        <authorList>
            <consortium name="WormBaseParasite"/>
        </authorList>
    </citation>
    <scope>IDENTIFICATION</scope>
</reference>
<keyword evidence="3" id="KW-1003">Cell membrane</keyword>
<name>A0A5S6Q962_TRIMR</name>
<keyword evidence="7 9" id="KW-0472">Membrane</keyword>
<dbReference type="InterPro" id="IPR057475">
    <property type="entry name" value="CUT_C"/>
</dbReference>
<feature type="domain" description="ZP" evidence="11">
    <location>
        <begin position="44"/>
        <end position="356"/>
    </location>
</feature>
<dbReference type="Pfam" id="PF25057">
    <property type="entry name" value="CUT_N"/>
    <property type="match status" value="2"/>
</dbReference>
<evidence type="ECO:0000313" key="13">
    <source>
        <dbReference type="WBParaSite" id="TMUE_1000003497.1"/>
    </source>
</evidence>
<keyword evidence="6 9" id="KW-1133">Transmembrane helix</keyword>
<protein>
    <submittedName>
        <fullName evidence="13">ZP domain-containing protein</fullName>
    </submittedName>
</protein>
<evidence type="ECO:0000256" key="4">
    <source>
        <dbReference type="ARBA" id="ARBA00022692"/>
    </source>
</evidence>
<dbReference type="Pfam" id="PF25301">
    <property type="entry name" value="CUT_C"/>
    <property type="match status" value="1"/>
</dbReference>
<dbReference type="InterPro" id="IPR051962">
    <property type="entry name" value="Cuticlin"/>
</dbReference>
<organism evidence="12 13">
    <name type="scientific">Trichuris muris</name>
    <name type="common">Mouse whipworm</name>
    <dbReference type="NCBI Taxonomy" id="70415"/>
    <lineage>
        <taxon>Eukaryota</taxon>
        <taxon>Metazoa</taxon>
        <taxon>Ecdysozoa</taxon>
        <taxon>Nematoda</taxon>
        <taxon>Enoplea</taxon>
        <taxon>Dorylaimia</taxon>
        <taxon>Trichinellida</taxon>
        <taxon>Trichuridae</taxon>
        <taxon>Trichuris</taxon>
    </lineage>
</organism>
<evidence type="ECO:0000256" key="8">
    <source>
        <dbReference type="SAM" id="MobiDB-lite"/>
    </source>
</evidence>
<evidence type="ECO:0000313" key="12">
    <source>
        <dbReference type="Proteomes" id="UP000046395"/>
    </source>
</evidence>
<dbReference type="InterPro" id="IPR001507">
    <property type="entry name" value="ZP_dom"/>
</dbReference>
<sequence>MELILREHIICGICVLLFNLSTAYCQLKSAGVFNNGIRGFPNVACGAEKVIIRLDTINPFNGRTFVRGESHKPECIRSFSQGPPVAVGDGSTDQFDLIKRRAEPIPKVKLAEQSTVLPITGDRNILRTLLVPEEGELDLPAQPSFGGAAPFLPPGDTIEMALSLGTCNMRRQRMLVPRGVEYTFTVVISFHPLFITRVDRAYRVRCFYTETEKLVESQLEVSTLTTHQVNEQRLMPTCLYTLRRDSPDGPLVRYASVGDTIFHVWQCNGNPAVYDILVKNCNVDDGQGTKVQIINDVGCTTDAHLVPNVQYRTKALSAYTQSSVFKFPDKAEVNFQCSIEICLREEDGCEKIKSSHCAEEGERGVAEVPSFAGDLRALNRTVQRENGLPYNSVSLPRFHFRHYSGPPFPMGSAVDGPAIFPSRHIIPRKPTSLGLPRLSSKLPNGQEIKFPLPLRQQDEPFDRRESEDSSDGDLSASNSTGQERPSAAEEDMTEHWKLAKRDTPSPFRHAAQGKPTSYETDISAEPLVILPLNDDLQDRRETSTEVEQSLKGVCKDFSVKRGFSIDYAMIIALCSTLLATNIALAFMLYRIRRSQKITLAS</sequence>
<evidence type="ECO:0000256" key="1">
    <source>
        <dbReference type="ARBA" id="ARBA00004251"/>
    </source>
</evidence>
<dbReference type="Proteomes" id="UP000046395">
    <property type="component" value="Unassembled WGS sequence"/>
</dbReference>
<comment type="subcellular location">
    <subcellularLocation>
        <location evidence="1">Cell membrane</location>
        <topology evidence="1">Single-pass type I membrane protein</topology>
    </subcellularLocation>
</comment>
<dbReference type="PANTHER" id="PTHR22907:SF54">
    <property type="entry name" value="GH04558P"/>
    <property type="match status" value="1"/>
</dbReference>
<evidence type="ECO:0000256" key="10">
    <source>
        <dbReference type="SAM" id="SignalP"/>
    </source>
</evidence>
<keyword evidence="4 9" id="KW-0812">Transmembrane</keyword>
<evidence type="ECO:0000256" key="7">
    <source>
        <dbReference type="ARBA" id="ARBA00023136"/>
    </source>
</evidence>
<proteinExistence type="predicted"/>
<dbReference type="AlphaFoldDB" id="A0A5S6Q962"/>
<evidence type="ECO:0000256" key="9">
    <source>
        <dbReference type="SAM" id="Phobius"/>
    </source>
</evidence>
<feature type="compositionally biased region" description="Basic and acidic residues" evidence="8">
    <location>
        <begin position="493"/>
        <end position="503"/>
    </location>
</feature>
<dbReference type="PROSITE" id="PS51034">
    <property type="entry name" value="ZP_2"/>
    <property type="match status" value="1"/>
</dbReference>